<dbReference type="Pfam" id="PF13271">
    <property type="entry name" value="DUF4062"/>
    <property type="match status" value="1"/>
</dbReference>
<sequence length="959" mass="110576">MNRNFRQIRLFISSTFRDMNAERDYLVQFIFPRLSDYCRSRHLEFVPIDLRWGIPEEDSRNGLVLSACMEEIDNSRPFFIGILGSRYGWQPSQEDLDELPPSLEQLKPWFGDAMRSSCSITELEIEYGVLRKMDIPYASFFIRDESVEVPAEYREPSGSIAEHRLKVLKMRLHSQSKYPVLDYSSPEDLGRMVYDQVLSMIDREYPASADDWYDSIAGVHRHALEMNGRTAPDPENLWKLFEHHVAAHTGVLFFAGSAGTENLHTLAYVTRRLSEEYEYVHYFDFEYAPEDMSPVDAFLQWADTELKPLEKPARCYVSIDHCSLLSVEEAGRLSDWIGARPATMYVALAGAEHCPVYHAVLWRFAPEEIKCNGLSDSDRRLFVENFMQRYGKRLSASQLDMICSGRHTQDPTVLELLCRELVNFGSMEGLDYRIAELLESQDTNPAFLLWNLISEYSKRFARYRMSSVYARAMSVLSIAHEGVSEQDIMKICGVSQSVWSTVRPYVLQFCKRCGSLLSYTFSSWSSMVVNIWSTVERAEIAYEMTRFYLKNLRSGRIDHYTVSRINDTFHEFVFMPNEDSRYAGKRDGLFREVHAASLSPDVVRIISSHDLSSLWSMLKFHGKLNMSDEPGQVFGRPVGLLSHTEAVAYYRRLGDIAAELEYADDAFWAYRNLAELKRAASDQEYLLSEAQALMSVGKIHRALEILGVYDKSVRKPGLRGILGTAYSCSDESLLRYAILRCRVVAASGRHEEAAAGLLRIVEKCSSGLLSESFVEAVSLVRCLAMEHGLGEKYFNLKIFFKPEFVAAARELPLTSMALVLFYKANMLTCLRNREFKKAKVWAEWYWHIVYYGEGSAIALQHAQIYCAYAQMMADGKQHAIRNARVGRLVMKFYRDTRFVNVDEMDIGYRREWLAEAGYFRNMLTTIENMQYRQYKQTMPQRQCEEEQAELDAYRLTLKL</sequence>
<feature type="domain" description="DUF4062" evidence="2">
    <location>
        <begin position="9"/>
        <end position="93"/>
    </location>
</feature>
<dbReference type="InterPro" id="IPR051191">
    <property type="entry name" value="DCAF12"/>
</dbReference>
<evidence type="ECO:0000259" key="2">
    <source>
        <dbReference type="Pfam" id="PF13271"/>
    </source>
</evidence>
<evidence type="ECO:0000313" key="4">
    <source>
        <dbReference type="Proteomes" id="UP000886881"/>
    </source>
</evidence>
<reference evidence="3" key="2">
    <citation type="journal article" date="2021" name="PeerJ">
        <title>Extensive microbial diversity within the chicken gut microbiome revealed by metagenomics and culture.</title>
        <authorList>
            <person name="Gilroy R."/>
            <person name="Ravi A."/>
            <person name="Getino M."/>
            <person name="Pursley I."/>
            <person name="Horton D.L."/>
            <person name="Alikhan N.F."/>
            <person name="Baker D."/>
            <person name="Gharbi K."/>
            <person name="Hall N."/>
            <person name="Watson M."/>
            <person name="Adriaenssens E.M."/>
            <person name="Foster-Nyarko E."/>
            <person name="Jarju S."/>
            <person name="Secka A."/>
            <person name="Antonio M."/>
            <person name="Oren A."/>
            <person name="Chaudhuri R.R."/>
            <person name="La Ragione R."/>
            <person name="Hildebrand F."/>
            <person name="Pallen M.J."/>
        </authorList>
    </citation>
    <scope>NUCLEOTIDE SEQUENCE</scope>
    <source>
        <strain evidence="3">ChiHecec2B26-709</strain>
    </source>
</reference>
<name>A0A9D1GMS8_9BACT</name>
<protein>
    <submittedName>
        <fullName evidence="3">DUF4062 domain-containing protein</fullName>
    </submittedName>
</protein>
<dbReference type="GO" id="GO:0080008">
    <property type="term" value="C:Cul4-RING E3 ubiquitin ligase complex"/>
    <property type="evidence" value="ECO:0007669"/>
    <property type="project" value="TreeGrafter"/>
</dbReference>
<gene>
    <name evidence="3" type="ORF">IAC35_04190</name>
</gene>
<evidence type="ECO:0000256" key="1">
    <source>
        <dbReference type="ARBA" id="ARBA00022737"/>
    </source>
</evidence>
<dbReference type="PANTHER" id="PTHR19860:SF40">
    <property type="entry name" value="WD40 REPEAT-CONTAINING PROTEIN"/>
    <property type="match status" value="1"/>
</dbReference>
<evidence type="ECO:0000313" key="3">
    <source>
        <dbReference type="EMBL" id="HIT47040.1"/>
    </source>
</evidence>
<keyword evidence="1" id="KW-0677">Repeat</keyword>
<proteinExistence type="predicted"/>
<dbReference type="PANTHER" id="PTHR19860">
    <property type="entry name" value="DDB1- AND CUL4-ASSOCIATED FACTOR 12-RELATED"/>
    <property type="match status" value="1"/>
</dbReference>
<dbReference type="InterPro" id="IPR025139">
    <property type="entry name" value="DUF4062"/>
</dbReference>
<reference evidence="3" key="1">
    <citation type="submission" date="2020-10" db="EMBL/GenBank/DDBJ databases">
        <authorList>
            <person name="Gilroy R."/>
        </authorList>
    </citation>
    <scope>NUCLEOTIDE SEQUENCE</scope>
    <source>
        <strain evidence="3">ChiHecec2B26-709</strain>
    </source>
</reference>
<accession>A0A9D1GMS8</accession>
<dbReference type="EMBL" id="DVLC01000079">
    <property type="protein sequence ID" value="HIT47040.1"/>
    <property type="molecule type" value="Genomic_DNA"/>
</dbReference>
<dbReference type="AlphaFoldDB" id="A0A9D1GMS8"/>
<dbReference type="Proteomes" id="UP000886881">
    <property type="component" value="Unassembled WGS sequence"/>
</dbReference>
<comment type="caution">
    <text evidence="3">The sequence shown here is derived from an EMBL/GenBank/DDBJ whole genome shotgun (WGS) entry which is preliminary data.</text>
</comment>
<organism evidence="3 4">
    <name type="scientific">Candidatus Cryptobacteroides merdipullorum</name>
    <dbReference type="NCBI Taxonomy" id="2840771"/>
    <lineage>
        <taxon>Bacteria</taxon>
        <taxon>Pseudomonadati</taxon>
        <taxon>Bacteroidota</taxon>
        <taxon>Bacteroidia</taxon>
        <taxon>Bacteroidales</taxon>
        <taxon>Candidatus Cryptobacteroides</taxon>
    </lineage>
</organism>